<dbReference type="EMBL" id="KV426191">
    <property type="protein sequence ID" value="KZV85367.1"/>
    <property type="molecule type" value="Genomic_DNA"/>
</dbReference>
<protein>
    <submittedName>
        <fullName evidence="1">Uncharacterized protein</fullName>
    </submittedName>
</protein>
<evidence type="ECO:0000313" key="2">
    <source>
        <dbReference type="Proteomes" id="UP000077266"/>
    </source>
</evidence>
<evidence type="ECO:0000313" key="1">
    <source>
        <dbReference type="EMBL" id="KZV85367.1"/>
    </source>
</evidence>
<organism evidence="1 2">
    <name type="scientific">Exidia glandulosa HHB12029</name>
    <dbReference type="NCBI Taxonomy" id="1314781"/>
    <lineage>
        <taxon>Eukaryota</taxon>
        <taxon>Fungi</taxon>
        <taxon>Dikarya</taxon>
        <taxon>Basidiomycota</taxon>
        <taxon>Agaricomycotina</taxon>
        <taxon>Agaricomycetes</taxon>
        <taxon>Auriculariales</taxon>
        <taxon>Exidiaceae</taxon>
        <taxon>Exidia</taxon>
    </lineage>
</organism>
<gene>
    <name evidence="1" type="ORF">EXIGLDRAFT_261316</name>
</gene>
<keyword evidence="2" id="KW-1185">Reference proteome</keyword>
<name>A0A165DU67_EXIGL</name>
<dbReference type="AlphaFoldDB" id="A0A165DU67"/>
<proteinExistence type="predicted"/>
<sequence length="144" mass="16167">MFNNATTAAMTITLIGSWCARRWRLRRPGPATQHQLCFRRWAISVTLQVTPVPARSLEHGSFPCLRSQGRQRPQLSAKFTHWSLLHALSTTTDQMGIFHLQASVHSVCDPQRVYLPLSSAGTGERRESGGASRSRISFSYFPLN</sequence>
<reference evidence="1 2" key="1">
    <citation type="journal article" date="2016" name="Mol. Biol. Evol.">
        <title>Comparative Genomics of Early-Diverging Mushroom-Forming Fungi Provides Insights into the Origins of Lignocellulose Decay Capabilities.</title>
        <authorList>
            <person name="Nagy L.G."/>
            <person name="Riley R."/>
            <person name="Tritt A."/>
            <person name="Adam C."/>
            <person name="Daum C."/>
            <person name="Floudas D."/>
            <person name="Sun H."/>
            <person name="Yadav J.S."/>
            <person name="Pangilinan J."/>
            <person name="Larsson K.H."/>
            <person name="Matsuura K."/>
            <person name="Barry K."/>
            <person name="Labutti K."/>
            <person name="Kuo R."/>
            <person name="Ohm R.A."/>
            <person name="Bhattacharya S.S."/>
            <person name="Shirouzu T."/>
            <person name="Yoshinaga Y."/>
            <person name="Martin F.M."/>
            <person name="Grigoriev I.V."/>
            <person name="Hibbett D.S."/>
        </authorList>
    </citation>
    <scope>NUCLEOTIDE SEQUENCE [LARGE SCALE GENOMIC DNA]</scope>
    <source>
        <strain evidence="1 2">HHB12029</strain>
    </source>
</reference>
<dbReference type="Proteomes" id="UP000077266">
    <property type="component" value="Unassembled WGS sequence"/>
</dbReference>
<dbReference type="InParanoid" id="A0A165DU67"/>
<accession>A0A165DU67</accession>